<dbReference type="EMBL" id="JBHTAT010000001">
    <property type="protein sequence ID" value="MFC7256872.1"/>
    <property type="molecule type" value="Genomic_DNA"/>
</dbReference>
<reference evidence="4" key="2">
    <citation type="journal article" date="2019" name="Int. J. Syst. Evol. Microbiol.">
        <title>The Global Catalogue of Microorganisms (GCM) 10K type strain sequencing project: providing services to taxonomists for standard genome sequencing and annotation.</title>
        <authorList>
            <consortium name="The Broad Institute Genomics Platform"/>
            <consortium name="The Broad Institute Genome Sequencing Center for Infectious Disease"/>
            <person name="Wu L."/>
            <person name="Ma J."/>
        </authorList>
    </citation>
    <scope>NUCLEOTIDE SEQUENCE [LARGE SCALE GENOMIC DNA]</scope>
    <source>
        <strain evidence="4">GX21</strain>
    </source>
</reference>
<evidence type="ECO:0000313" key="4">
    <source>
        <dbReference type="Proteomes" id="UP001596434"/>
    </source>
</evidence>
<proteinExistence type="predicted"/>
<dbReference type="NCBIfam" id="TIGR01409">
    <property type="entry name" value="TAT_signal_seq"/>
    <property type="match status" value="1"/>
</dbReference>
<dbReference type="PROSITE" id="PS51257">
    <property type="entry name" value="PROKAR_LIPOPROTEIN"/>
    <property type="match status" value="1"/>
</dbReference>
<dbReference type="Proteomes" id="UP001596434">
    <property type="component" value="Unassembled WGS sequence"/>
</dbReference>
<evidence type="ECO:0000256" key="1">
    <source>
        <dbReference type="SAM" id="MobiDB-lite"/>
    </source>
</evidence>
<comment type="caution">
    <text evidence="3">The sequence shown here is derived from an EMBL/GenBank/DDBJ whole genome shotgun (WGS) entry which is preliminary data.</text>
</comment>
<dbReference type="RefSeq" id="WP_379701767.1">
    <property type="nucleotide sequence ID" value="NZ_JBHTAT010000001.1"/>
</dbReference>
<accession>A0ABD6A1T7</accession>
<protein>
    <submittedName>
        <fullName evidence="3">Twin-arginine translocation signal domain-containing protein</fullName>
    </submittedName>
</protein>
<name>A0ABD6A1T7_9EURY</name>
<dbReference type="AlphaFoldDB" id="A0ABD6A1T7"/>
<feature type="compositionally biased region" description="Low complexity" evidence="1">
    <location>
        <begin position="31"/>
        <end position="45"/>
    </location>
</feature>
<reference evidence="3" key="1">
    <citation type="journal article" date="2014" name="Int. J. Syst. Evol. Microbiol.">
        <title>Complete genome sequence of Corynebacterium casei LMG S-19264T (=DSM 44701T), isolated from a smear-ripened cheese.</title>
        <authorList>
            <consortium name="US DOE Joint Genome Institute (JGI-PGF)"/>
            <person name="Walter F."/>
            <person name="Albersmeier A."/>
            <person name="Kalinowski J."/>
            <person name="Ruckert C."/>
        </authorList>
    </citation>
    <scope>NUCLEOTIDE SEQUENCE [LARGE SCALE GENOMIC DNA]</scope>
    <source>
        <strain evidence="3">CGMCC 4.163</strain>
    </source>
</reference>
<sequence length="309" mass="34177">MDRRSFLATLGAVGAGCAGSNGQPAASEADTNTPTRTTVAPTSTPEFRGAADPWRNTEESSTATQQTIGGTVVLPPNTYAVRFPEPKLPARMELSVQVQSDASVDVFVMERAEFERYREQREFLLYTEPSTYDTSLTTINAELQADEHAIVFDHTTTGTAPTDQTVRISYELTLSYTEETATPTPEPTTPRPDTLPFGQFRTVEGVGIAPLELGEMNSSGLPDRKKRVSLSVVASNSTESPVTPPPIEEFVLWRDDERWESEGKSSWPERVYSGERITQEVWFVVSKVIPPSTLNAGYRYDGELLKWEQ</sequence>
<reference evidence="3" key="3">
    <citation type="submission" date="2024-09" db="EMBL/GenBank/DDBJ databases">
        <authorList>
            <person name="Sun Q."/>
        </authorList>
    </citation>
    <scope>NUCLEOTIDE SEQUENCE</scope>
    <source>
        <strain evidence="3">CGMCC 4.163</strain>
    </source>
</reference>
<dbReference type="EMBL" id="JBHTAT010000001">
    <property type="protein sequence ID" value="MFC7253742.1"/>
    <property type="molecule type" value="Genomic_DNA"/>
</dbReference>
<organism evidence="3 4">
    <name type="scientific">Haloplanus litoreus</name>
    <dbReference type="NCBI Taxonomy" id="767515"/>
    <lineage>
        <taxon>Archaea</taxon>
        <taxon>Methanobacteriati</taxon>
        <taxon>Methanobacteriota</taxon>
        <taxon>Stenosarchaea group</taxon>
        <taxon>Halobacteria</taxon>
        <taxon>Halobacteriales</taxon>
        <taxon>Haloferacaceae</taxon>
        <taxon>Haloplanus</taxon>
    </lineage>
</organism>
<evidence type="ECO:0000313" key="2">
    <source>
        <dbReference type="EMBL" id="MFC7253742.1"/>
    </source>
</evidence>
<keyword evidence="4" id="KW-1185">Reference proteome</keyword>
<dbReference type="GeneID" id="96955268"/>
<gene>
    <name evidence="2" type="ORF">ACFQKE_00190</name>
    <name evidence="3" type="ORF">ACFQKE_16420</name>
</gene>
<dbReference type="InterPro" id="IPR006311">
    <property type="entry name" value="TAT_signal"/>
</dbReference>
<feature type="region of interest" description="Disordered" evidence="1">
    <location>
        <begin position="17"/>
        <end position="67"/>
    </location>
</feature>
<evidence type="ECO:0000313" key="3">
    <source>
        <dbReference type="EMBL" id="MFC7256872.1"/>
    </source>
</evidence>
<dbReference type="PROSITE" id="PS51318">
    <property type="entry name" value="TAT"/>
    <property type="match status" value="1"/>
</dbReference>
<dbReference type="InterPro" id="IPR019546">
    <property type="entry name" value="TAT_signal_bac_arc"/>
</dbReference>